<feature type="transmembrane region" description="Helical" evidence="2">
    <location>
        <begin position="119"/>
        <end position="139"/>
    </location>
</feature>
<keyword evidence="4" id="KW-1185">Reference proteome</keyword>
<dbReference type="OrthoDB" id="273807at2759"/>
<organism evidence="3 4">
    <name type="scientific">Strigomonas culicis</name>
    <dbReference type="NCBI Taxonomy" id="28005"/>
    <lineage>
        <taxon>Eukaryota</taxon>
        <taxon>Discoba</taxon>
        <taxon>Euglenozoa</taxon>
        <taxon>Kinetoplastea</taxon>
        <taxon>Metakinetoplastina</taxon>
        <taxon>Trypanosomatida</taxon>
        <taxon>Trypanosomatidae</taxon>
        <taxon>Strigomonadinae</taxon>
        <taxon>Strigomonas</taxon>
    </lineage>
</organism>
<evidence type="ECO:0000256" key="2">
    <source>
        <dbReference type="SAM" id="Phobius"/>
    </source>
</evidence>
<evidence type="ECO:0000313" key="3">
    <source>
        <dbReference type="EMBL" id="EPY16804.1"/>
    </source>
</evidence>
<dbReference type="EMBL" id="ATMH01010875">
    <property type="protein sequence ID" value="EPY16804.1"/>
    <property type="molecule type" value="Genomic_DNA"/>
</dbReference>
<feature type="region of interest" description="Disordered" evidence="1">
    <location>
        <begin position="177"/>
        <end position="217"/>
    </location>
</feature>
<name>S9TIT4_9TRYP</name>
<feature type="transmembrane region" description="Helical" evidence="2">
    <location>
        <begin position="83"/>
        <end position="107"/>
    </location>
</feature>
<sequence length="217" mass="24673">MLRKASDAYYYALLASTRDHQQQQQQQQQVHDTTAFKASILENIAHEANRTSATGGGAPKRETNAVQQLFATERNQRESKSQFIQNTLIGFDIQIMSLCAAALGYYFAYLHQFSSEHCFLISVVVYILMLLVDCGLLLIKISKEDEKTRKEGRKKERVKLKLEREAKLLNTEINAILSNNTPNEPHHNTNENNSNNEANTTEDVSNNEVSLLEKKNQ</sequence>
<keyword evidence="2" id="KW-1133">Transmembrane helix</keyword>
<protein>
    <submittedName>
        <fullName evidence="3">Uncharacterized protein</fullName>
    </submittedName>
</protein>
<keyword evidence="2" id="KW-0472">Membrane</keyword>
<accession>S9TIT4</accession>
<dbReference type="Proteomes" id="UP000015354">
    <property type="component" value="Unassembled WGS sequence"/>
</dbReference>
<evidence type="ECO:0000313" key="4">
    <source>
        <dbReference type="Proteomes" id="UP000015354"/>
    </source>
</evidence>
<dbReference type="AlphaFoldDB" id="S9TIT4"/>
<gene>
    <name evidence="3" type="ORF">STCU_10992</name>
</gene>
<comment type="caution">
    <text evidence="3">The sequence shown here is derived from an EMBL/GenBank/DDBJ whole genome shotgun (WGS) entry which is preliminary data.</text>
</comment>
<proteinExistence type="predicted"/>
<evidence type="ECO:0000256" key="1">
    <source>
        <dbReference type="SAM" id="MobiDB-lite"/>
    </source>
</evidence>
<reference evidence="3 4" key="1">
    <citation type="journal article" date="2013" name="PLoS ONE">
        <title>Predicting the Proteins of Angomonas deanei, Strigomonas culicis and Their Respective Endosymbionts Reveals New Aspects of the Trypanosomatidae Family.</title>
        <authorList>
            <person name="Motta M.C."/>
            <person name="Martins A.C."/>
            <person name="de Souza S.S."/>
            <person name="Catta-Preta C.M."/>
            <person name="Silva R."/>
            <person name="Klein C.C."/>
            <person name="de Almeida L.G."/>
            <person name="de Lima Cunha O."/>
            <person name="Ciapina L.P."/>
            <person name="Brocchi M."/>
            <person name="Colabardini A.C."/>
            <person name="de Araujo Lima B."/>
            <person name="Machado C.R."/>
            <person name="de Almeida Soares C.M."/>
            <person name="Probst C.M."/>
            <person name="de Menezes C.B."/>
            <person name="Thompson C.E."/>
            <person name="Bartholomeu D.C."/>
            <person name="Gradia D.F."/>
            <person name="Pavoni D.P."/>
            <person name="Grisard E.C."/>
            <person name="Fantinatti-Garboggini F."/>
            <person name="Marchini F.K."/>
            <person name="Rodrigues-Luiz G.F."/>
            <person name="Wagner G."/>
            <person name="Goldman G.H."/>
            <person name="Fietto J.L."/>
            <person name="Elias M.C."/>
            <person name="Goldman M.H."/>
            <person name="Sagot M.F."/>
            <person name="Pereira M."/>
            <person name="Stoco P.H."/>
            <person name="de Mendonca-Neto R.P."/>
            <person name="Teixeira S.M."/>
            <person name="Maciel T.E."/>
            <person name="de Oliveira Mendes T.A."/>
            <person name="Urmenyi T.P."/>
            <person name="de Souza W."/>
            <person name="Schenkman S."/>
            <person name="de Vasconcelos A.T."/>
        </authorList>
    </citation>
    <scope>NUCLEOTIDE SEQUENCE [LARGE SCALE GENOMIC DNA]</scope>
</reference>
<feature type="compositionally biased region" description="Low complexity" evidence="1">
    <location>
        <begin position="190"/>
        <end position="202"/>
    </location>
</feature>
<keyword evidence="2" id="KW-0812">Transmembrane</keyword>